<proteinExistence type="predicted"/>
<comment type="caution">
    <text evidence="2">The sequence shown here is derived from an EMBL/GenBank/DDBJ whole genome shotgun (WGS) entry which is preliminary data.</text>
</comment>
<gene>
    <name evidence="2" type="ORF">TM35_000181370</name>
</gene>
<dbReference type="RefSeq" id="XP_028882146.1">
    <property type="nucleotide sequence ID" value="XM_029026450.1"/>
</dbReference>
<feature type="compositionally biased region" description="Low complexity" evidence="1">
    <location>
        <begin position="234"/>
        <end position="244"/>
    </location>
</feature>
<dbReference type="GeneID" id="39986230"/>
<name>A0A1X0NVD9_9TRYP</name>
<evidence type="ECO:0000256" key="1">
    <source>
        <dbReference type="SAM" id="MobiDB-lite"/>
    </source>
</evidence>
<evidence type="ECO:0000313" key="2">
    <source>
        <dbReference type="EMBL" id="ORC88080.1"/>
    </source>
</evidence>
<dbReference type="Proteomes" id="UP000192257">
    <property type="component" value="Unassembled WGS sequence"/>
</dbReference>
<feature type="region of interest" description="Disordered" evidence="1">
    <location>
        <begin position="462"/>
        <end position="495"/>
    </location>
</feature>
<feature type="compositionally biased region" description="Low complexity" evidence="1">
    <location>
        <begin position="485"/>
        <end position="495"/>
    </location>
</feature>
<dbReference type="EMBL" id="NBCO01000018">
    <property type="protein sequence ID" value="ORC88080.1"/>
    <property type="molecule type" value="Genomic_DNA"/>
</dbReference>
<dbReference type="OrthoDB" id="251814at2759"/>
<keyword evidence="3" id="KW-1185">Reference proteome</keyword>
<feature type="region of interest" description="Disordered" evidence="1">
    <location>
        <begin position="88"/>
        <end position="154"/>
    </location>
</feature>
<protein>
    <submittedName>
        <fullName evidence="2">Uncharacterized protein</fullName>
    </submittedName>
</protein>
<feature type="compositionally biased region" description="Low complexity" evidence="1">
    <location>
        <begin position="320"/>
        <end position="340"/>
    </location>
</feature>
<dbReference type="AlphaFoldDB" id="A0A1X0NVD9"/>
<dbReference type="VEuPathDB" id="TriTrypDB:TM35_000181370"/>
<feature type="region of interest" description="Disordered" evidence="1">
    <location>
        <begin position="302"/>
        <end position="350"/>
    </location>
</feature>
<feature type="compositionally biased region" description="Basic and acidic residues" evidence="1">
    <location>
        <begin position="128"/>
        <end position="144"/>
    </location>
</feature>
<feature type="region of interest" description="Disordered" evidence="1">
    <location>
        <begin position="206"/>
        <end position="258"/>
    </location>
</feature>
<feature type="compositionally biased region" description="Basic and acidic residues" evidence="1">
    <location>
        <begin position="222"/>
        <end position="233"/>
    </location>
</feature>
<evidence type="ECO:0000313" key="3">
    <source>
        <dbReference type="Proteomes" id="UP000192257"/>
    </source>
</evidence>
<sequence length="561" mass="61062">MYSKGREVLLNIDRTLASLREGARQESRGVTFEDLLQLTKSQQEAKGREQSLTHRSSQGLNVSDAARIMATSKSVGVDSEMTSGIPPWYEGQYTPAESSVNNNNHHHHHLNNNNNNSKKKISNNTKNKKPEAVTRDKKQNSIEKEVEEDVAERVSQAERTLYPLLLAAVADYSVEREGAAVGHSSSDSNNNVVVVEWDEHGAPRRLRSTWIPNTPPPTSAIREVRSGPSERVESSNSNSHSNSSKRNERLAVTAERTKTISMGSTTKPLDFNEACNQLYEYNPKHNPLKSIVLGSQDNFKESHSLHSRGHGIRSTRGNITNGRRTSTSSGTGSTGSGNTNRNKKPQLSTEGIVIPESSASGLAKKIRRAVLEQQQMNMHEDDEKRNSSRVSLERKGDIGEGIPIPITPSEQEEEVVFFTEVVMPVTAFFCSGCSACTPRDVSTGLPDKCPSCGEAFGEMPETLQSAATPQGPVEKNEQNSKKRTTSTATATTGTTTDTNTVNIATGTTTITNDAGTSTLDDNGNADAVETRVGTSSNLLSLDETVHGLYFLHLWDQIASGV</sequence>
<accession>A0A1X0NVD9</accession>
<reference evidence="2 3" key="1">
    <citation type="submission" date="2017-03" db="EMBL/GenBank/DDBJ databases">
        <title>An alternative strategy for trypanosome survival in the mammalian bloodstream revealed through genome and transcriptome analysis of the ubiquitous bovine parasite Trypanosoma (Megatrypanum) theileri.</title>
        <authorList>
            <person name="Kelly S."/>
            <person name="Ivens A."/>
            <person name="Mott A."/>
            <person name="O'Neill E."/>
            <person name="Emms D."/>
            <person name="Macleod O."/>
            <person name="Voorheis P."/>
            <person name="Matthews J."/>
            <person name="Matthews K."/>
            <person name="Carrington M."/>
        </authorList>
    </citation>
    <scope>NUCLEOTIDE SEQUENCE [LARGE SCALE GENOMIC DNA]</scope>
    <source>
        <strain evidence="2">Edinburgh</strain>
    </source>
</reference>
<organism evidence="2 3">
    <name type="scientific">Trypanosoma theileri</name>
    <dbReference type="NCBI Taxonomy" id="67003"/>
    <lineage>
        <taxon>Eukaryota</taxon>
        <taxon>Discoba</taxon>
        <taxon>Euglenozoa</taxon>
        <taxon>Kinetoplastea</taxon>
        <taxon>Metakinetoplastina</taxon>
        <taxon>Trypanosomatida</taxon>
        <taxon>Trypanosomatidae</taxon>
        <taxon>Trypanosoma</taxon>
    </lineage>
</organism>